<feature type="coiled-coil region" evidence="5">
    <location>
        <begin position="565"/>
        <end position="603"/>
    </location>
</feature>
<dbReference type="InterPro" id="IPR000483">
    <property type="entry name" value="Cys-rich_flank_reg_C"/>
</dbReference>
<evidence type="ECO:0000256" key="2">
    <source>
        <dbReference type="ARBA" id="ARBA00022729"/>
    </source>
</evidence>
<dbReference type="GO" id="GO:0008017">
    <property type="term" value="F:microtubule binding"/>
    <property type="evidence" value="ECO:0007669"/>
    <property type="project" value="InterPro"/>
</dbReference>
<evidence type="ECO:0000256" key="1">
    <source>
        <dbReference type="ARBA" id="ARBA00022614"/>
    </source>
</evidence>
<dbReference type="SMART" id="SM00082">
    <property type="entry name" value="LRRCT"/>
    <property type="match status" value="1"/>
</dbReference>
<evidence type="ECO:0000256" key="3">
    <source>
        <dbReference type="ARBA" id="ARBA00022741"/>
    </source>
</evidence>
<evidence type="ECO:0000313" key="8">
    <source>
        <dbReference type="Proteomes" id="UP001178508"/>
    </source>
</evidence>
<evidence type="ECO:0000259" key="6">
    <source>
        <dbReference type="SMART" id="SM00082"/>
    </source>
</evidence>
<dbReference type="GO" id="GO:0007018">
    <property type="term" value="P:microtubule-based movement"/>
    <property type="evidence" value="ECO:0007669"/>
    <property type="project" value="InterPro"/>
</dbReference>
<dbReference type="InterPro" id="IPR001752">
    <property type="entry name" value="Kinesin_motor_dom"/>
</dbReference>
<dbReference type="PANTHER" id="PTHR40710:SF1">
    <property type="entry name" value="RIKEN CDNA E230025N22 GENE"/>
    <property type="match status" value="1"/>
</dbReference>
<name>A0AAV1FBZ8_XYRNO</name>
<dbReference type="SMART" id="SM00364">
    <property type="entry name" value="LRR_BAC"/>
    <property type="match status" value="3"/>
</dbReference>
<dbReference type="PROSITE" id="PS51450">
    <property type="entry name" value="LRR"/>
    <property type="match status" value="1"/>
</dbReference>
<dbReference type="Proteomes" id="UP001178508">
    <property type="component" value="Chromosome 6"/>
</dbReference>
<evidence type="ECO:0000313" key="7">
    <source>
        <dbReference type="EMBL" id="CAJ1058565.1"/>
    </source>
</evidence>
<sequence length="680" mass="76933">MLLNLTTALTNLDVSRNNFSIFHFPQCLQERQLRRLNLSHSGITEVNSLLSASLEDLDLSYNSLKEFNNPPQTLKKLVLSNNHLTSLHFLRNLSHLKELNVDCNKLTVLVDETKLGLGILQQLDVLHAGGNSYHCDCALLQTVLLLNKTKFISEDPGMYLCATPKILQGTPIMKYSFGGCVKPPCERAETVKVGLVLSTIPEGKDCVVIREDRRGVDYKLAKDEEAQSYFFDQVVTVDNIQSLSPVLLQPLTEAVSSGYNGALLICGASSEEIKSVIDNTIIKQVLENLFSHMIPNANENLFISVSFLQFYPDGSAVDVLSSDQQALKLVAHPILGNVVVGLCEVCVSSAEEAYALYESCRGNLKSNTGLIFSRCSSLFSVAVEWKLDTEKAEPEICRSRLQLFNLAGGASRTNLRGIMNQAPCLALIWQSYRTTKSKWHSSDRTRESTDTMKYLQEQLREEMEEHMREGKGSVEKVQERVTRIQQLRESIREEKLKSGAAIQTPDLCQQSHLEYNIAQERRRQLKEHHGRLIQEEVEKMERDLAQEQLPTEGPERELLVLTRERRVLVLQMEALRTEAQQAERDLQSQYDQHQRELHCLREESLQVFRVFRQVSEEHRKMSEGRYRGVLLEAVQDAVYLSTQNQELQAENKQLCKALGELKDALAVQSDPTSGLASQQQ</sequence>
<proteinExistence type="predicted"/>
<dbReference type="AlphaFoldDB" id="A0AAV1FBZ8"/>
<dbReference type="InterPro" id="IPR032675">
    <property type="entry name" value="LRR_dom_sf"/>
</dbReference>
<keyword evidence="8" id="KW-1185">Reference proteome</keyword>
<dbReference type="Gene3D" id="3.80.10.10">
    <property type="entry name" value="Ribonuclease Inhibitor"/>
    <property type="match status" value="1"/>
</dbReference>
<keyword evidence="1" id="KW-0433">Leucine-rich repeat</keyword>
<evidence type="ECO:0000256" key="4">
    <source>
        <dbReference type="ARBA" id="ARBA00022840"/>
    </source>
</evidence>
<dbReference type="GO" id="GO:0003777">
    <property type="term" value="F:microtubule motor activity"/>
    <property type="evidence" value="ECO:0007669"/>
    <property type="project" value="InterPro"/>
</dbReference>
<keyword evidence="2" id="KW-0732">Signal</keyword>
<organism evidence="7 8">
    <name type="scientific">Xyrichtys novacula</name>
    <name type="common">Pearly razorfish</name>
    <name type="synonym">Hemipteronotus novacula</name>
    <dbReference type="NCBI Taxonomy" id="13765"/>
    <lineage>
        <taxon>Eukaryota</taxon>
        <taxon>Metazoa</taxon>
        <taxon>Chordata</taxon>
        <taxon>Craniata</taxon>
        <taxon>Vertebrata</taxon>
        <taxon>Euteleostomi</taxon>
        <taxon>Actinopterygii</taxon>
        <taxon>Neopterygii</taxon>
        <taxon>Teleostei</taxon>
        <taxon>Neoteleostei</taxon>
        <taxon>Acanthomorphata</taxon>
        <taxon>Eupercaria</taxon>
        <taxon>Labriformes</taxon>
        <taxon>Labridae</taxon>
        <taxon>Xyrichtys</taxon>
    </lineage>
</organism>
<gene>
    <name evidence="7" type="ORF">XNOV1_A022239</name>
</gene>
<dbReference type="InterPro" id="IPR036961">
    <property type="entry name" value="Kinesin_motor_dom_sf"/>
</dbReference>
<dbReference type="EMBL" id="OY660869">
    <property type="protein sequence ID" value="CAJ1058565.1"/>
    <property type="molecule type" value="Genomic_DNA"/>
</dbReference>
<feature type="coiled-coil region" evidence="5">
    <location>
        <begin position="460"/>
        <end position="494"/>
    </location>
</feature>
<dbReference type="SUPFAM" id="SSF52540">
    <property type="entry name" value="P-loop containing nucleoside triphosphate hydrolases"/>
    <property type="match status" value="1"/>
</dbReference>
<keyword evidence="4" id="KW-0067">ATP-binding</keyword>
<dbReference type="PANTHER" id="PTHR40710">
    <property type="entry name" value="RIKEN CDNA E230025N22 GENE"/>
    <property type="match status" value="1"/>
</dbReference>
<dbReference type="InterPro" id="IPR001611">
    <property type="entry name" value="Leu-rich_rpt"/>
</dbReference>
<keyword evidence="3" id="KW-0547">Nucleotide-binding</keyword>
<dbReference type="SUPFAM" id="SSF52058">
    <property type="entry name" value="L domain-like"/>
    <property type="match status" value="1"/>
</dbReference>
<dbReference type="Gene3D" id="3.40.850.10">
    <property type="entry name" value="Kinesin motor domain"/>
    <property type="match status" value="1"/>
</dbReference>
<accession>A0AAV1FBZ8</accession>
<reference evidence="7" key="1">
    <citation type="submission" date="2023-08" db="EMBL/GenBank/DDBJ databases">
        <authorList>
            <person name="Alioto T."/>
            <person name="Alioto T."/>
            <person name="Gomez Garrido J."/>
        </authorList>
    </citation>
    <scope>NUCLEOTIDE SEQUENCE</scope>
</reference>
<protein>
    <recommendedName>
        <fullName evidence="6">LRRCT domain-containing protein</fullName>
    </recommendedName>
</protein>
<dbReference type="InterPro" id="IPR027417">
    <property type="entry name" value="P-loop_NTPase"/>
</dbReference>
<dbReference type="Pfam" id="PF00225">
    <property type="entry name" value="Kinesin"/>
    <property type="match status" value="1"/>
</dbReference>
<feature type="domain" description="LRRCT" evidence="6">
    <location>
        <begin position="131"/>
        <end position="181"/>
    </location>
</feature>
<keyword evidence="5" id="KW-0175">Coiled coil</keyword>
<dbReference type="GO" id="GO:0005524">
    <property type="term" value="F:ATP binding"/>
    <property type="evidence" value="ECO:0007669"/>
    <property type="project" value="UniProtKB-KW"/>
</dbReference>
<evidence type="ECO:0000256" key="5">
    <source>
        <dbReference type="SAM" id="Coils"/>
    </source>
</evidence>